<dbReference type="InterPro" id="IPR027304">
    <property type="entry name" value="Trigger_fact/SurA_dom_sf"/>
</dbReference>
<dbReference type="PANTHER" id="PTHR47637">
    <property type="entry name" value="CHAPERONE SURA"/>
    <property type="match status" value="1"/>
</dbReference>
<proteinExistence type="predicted"/>
<feature type="signal peptide" evidence="6">
    <location>
        <begin position="1"/>
        <end position="44"/>
    </location>
</feature>
<evidence type="ECO:0000256" key="4">
    <source>
        <dbReference type="ARBA" id="ARBA00031484"/>
    </source>
</evidence>
<keyword evidence="2 6" id="KW-0732">Signal</keyword>
<dbReference type="PANTHER" id="PTHR47637:SF1">
    <property type="entry name" value="CHAPERONE SURA"/>
    <property type="match status" value="1"/>
</dbReference>
<dbReference type="Pfam" id="PF13624">
    <property type="entry name" value="SurA_N_3"/>
    <property type="match status" value="1"/>
</dbReference>
<gene>
    <name evidence="8" type="ORF">GCM10022404_25900</name>
</gene>
<sequence>MGMTANTLHRLMARHRRTRATTLRLFAGLWAVAMACALTTGAMAQQNLFSPVAHVNDSVVTRYELNQRIALGGVLAGGISQEDALNALIDERLRLQAAARAGVVASEEEIAQGIEEFAARGSLSTQELLDALGRRGVAAETLRDFVSAGLIWRTYIRARFASRVNVTEAEIDRALQQVRPGGGLTVAMSEIFLPARTPSERAQSERLAQRIASNATIGSFAAAARQYSVAPSRTSGGRIPSAPLGNLPPPLRTAIQGLSPGEVTAPLSTQNAIGIFQLRALSETDTPTPDAVAIEYAAYYIANGQDASGLAKAAKIKADIDTCDDLYEIAKGQPEEVLQIDTLPVGEIPNDVAFELAKLDPGEVSTALTRADGATRVLLMLCGRSYDASDSEAPDREALANNLRSSRLASIADSHLAELRADAIILID</sequence>
<evidence type="ECO:0000256" key="6">
    <source>
        <dbReference type="SAM" id="SignalP"/>
    </source>
</evidence>
<feature type="domain" description="PpiC" evidence="7">
    <location>
        <begin position="184"/>
        <end position="280"/>
    </location>
</feature>
<dbReference type="EMBL" id="BAABDF010000007">
    <property type="protein sequence ID" value="GAA3874901.1"/>
    <property type="molecule type" value="Genomic_DNA"/>
</dbReference>
<evidence type="ECO:0000256" key="5">
    <source>
        <dbReference type="PROSITE-ProRule" id="PRU00278"/>
    </source>
</evidence>
<keyword evidence="5" id="KW-0697">Rotamase</keyword>
<name>A0ABP7KEF4_9RHOB</name>
<dbReference type="PROSITE" id="PS50198">
    <property type="entry name" value="PPIC_PPIASE_2"/>
    <property type="match status" value="1"/>
</dbReference>
<dbReference type="Proteomes" id="UP001399917">
    <property type="component" value="Unassembled WGS sequence"/>
</dbReference>
<dbReference type="SUPFAM" id="SSF54534">
    <property type="entry name" value="FKBP-like"/>
    <property type="match status" value="1"/>
</dbReference>
<dbReference type="Gene3D" id="3.10.50.40">
    <property type="match status" value="1"/>
</dbReference>
<evidence type="ECO:0000256" key="1">
    <source>
        <dbReference type="ARBA" id="ARBA00018370"/>
    </source>
</evidence>
<organism evidence="8 9">
    <name type="scientific">Celeribacter arenosi</name>
    <dbReference type="NCBI Taxonomy" id="792649"/>
    <lineage>
        <taxon>Bacteria</taxon>
        <taxon>Pseudomonadati</taxon>
        <taxon>Pseudomonadota</taxon>
        <taxon>Alphaproteobacteria</taxon>
        <taxon>Rhodobacterales</taxon>
        <taxon>Roseobacteraceae</taxon>
        <taxon>Celeribacter</taxon>
    </lineage>
</organism>
<evidence type="ECO:0000313" key="9">
    <source>
        <dbReference type="Proteomes" id="UP001399917"/>
    </source>
</evidence>
<keyword evidence="9" id="KW-1185">Reference proteome</keyword>
<protein>
    <recommendedName>
        <fullName evidence="1">Parvulin-like PPIase</fullName>
    </recommendedName>
    <alternativeName>
        <fullName evidence="3">Peptidyl-prolyl cis-trans isomerase plp</fullName>
    </alternativeName>
    <alternativeName>
        <fullName evidence="4">Rotamase plp</fullName>
    </alternativeName>
</protein>
<evidence type="ECO:0000256" key="3">
    <source>
        <dbReference type="ARBA" id="ARBA00030642"/>
    </source>
</evidence>
<dbReference type="Gene3D" id="1.10.4030.10">
    <property type="entry name" value="Porin chaperone SurA, peptide-binding domain"/>
    <property type="match status" value="1"/>
</dbReference>
<dbReference type="InterPro" id="IPR050280">
    <property type="entry name" value="OMP_Chaperone_SurA"/>
</dbReference>
<dbReference type="Pfam" id="PF00639">
    <property type="entry name" value="Rotamase"/>
    <property type="match status" value="1"/>
</dbReference>
<reference evidence="9" key="1">
    <citation type="journal article" date="2019" name="Int. J. Syst. Evol. Microbiol.">
        <title>The Global Catalogue of Microorganisms (GCM) 10K type strain sequencing project: providing services to taxonomists for standard genome sequencing and annotation.</title>
        <authorList>
            <consortium name="The Broad Institute Genomics Platform"/>
            <consortium name="The Broad Institute Genome Sequencing Center for Infectious Disease"/>
            <person name="Wu L."/>
            <person name="Ma J."/>
        </authorList>
    </citation>
    <scope>NUCLEOTIDE SEQUENCE [LARGE SCALE GENOMIC DNA]</scope>
    <source>
        <strain evidence="9">JCM 17190</strain>
    </source>
</reference>
<feature type="chain" id="PRO_5045707121" description="Parvulin-like PPIase" evidence="6">
    <location>
        <begin position="45"/>
        <end position="428"/>
    </location>
</feature>
<dbReference type="GO" id="GO:0016853">
    <property type="term" value="F:isomerase activity"/>
    <property type="evidence" value="ECO:0007669"/>
    <property type="project" value="UniProtKB-KW"/>
</dbReference>
<evidence type="ECO:0000259" key="7">
    <source>
        <dbReference type="PROSITE" id="PS50198"/>
    </source>
</evidence>
<dbReference type="InterPro" id="IPR046357">
    <property type="entry name" value="PPIase_dom_sf"/>
</dbReference>
<dbReference type="SUPFAM" id="SSF109998">
    <property type="entry name" value="Triger factor/SurA peptide-binding domain-like"/>
    <property type="match status" value="1"/>
</dbReference>
<keyword evidence="5 8" id="KW-0413">Isomerase</keyword>
<comment type="caution">
    <text evidence="8">The sequence shown here is derived from an EMBL/GenBank/DDBJ whole genome shotgun (WGS) entry which is preliminary data.</text>
</comment>
<dbReference type="InterPro" id="IPR000297">
    <property type="entry name" value="PPIase_PpiC"/>
</dbReference>
<evidence type="ECO:0000256" key="2">
    <source>
        <dbReference type="ARBA" id="ARBA00022729"/>
    </source>
</evidence>
<evidence type="ECO:0000313" key="8">
    <source>
        <dbReference type="EMBL" id="GAA3874901.1"/>
    </source>
</evidence>
<accession>A0ABP7KEF4</accession>